<gene>
    <name evidence="1" type="ORF">SKAU_G00215350</name>
</gene>
<evidence type="ECO:0000313" key="2">
    <source>
        <dbReference type="Proteomes" id="UP001152622"/>
    </source>
</evidence>
<keyword evidence="2" id="KW-1185">Reference proteome</keyword>
<evidence type="ECO:0000313" key="1">
    <source>
        <dbReference type="EMBL" id="KAJ8353968.1"/>
    </source>
</evidence>
<comment type="caution">
    <text evidence="1">The sequence shown here is derived from an EMBL/GenBank/DDBJ whole genome shotgun (WGS) entry which is preliminary data.</text>
</comment>
<dbReference type="AlphaFoldDB" id="A0A9Q1FA53"/>
<accession>A0A9Q1FA53</accession>
<name>A0A9Q1FA53_SYNKA</name>
<proteinExistence type="predicted"/>
<protein>
    <submittedName>
        <fullName evidence="1">Uncharacterized protein</fullName>
    </submittedName>
</protein>
<dbReference type="EMBL" id="JAINUF010000007">
    <property type="protein sequence ID" value="KAJ8353968.1"/>
    <property type="molecule type" value="Genomic_DNA"/>
</dbReference>
<dbReference type="Proteomes" id="UP001152622">
    <property type="component" value="Chromosome 7"/>
</dbReference>
<organism evidence="1 2">
    <name type="scientific">Synaphobranchus kaupii</name>
    <name type="common">Kaup's arrowtooth eel</name>
    <dbReference type="NCBI Taxonomy" id="118154"/>
    <lineage>
        <taxon>Eukaryota</taxon>
        <taxon>Metazoa</taxon>
        <taxon>Chordata</taxon>
        <taxon>Craniata</taxon>
        <taxon>Vertebrata</taxon>
        <taxon>Euteleostomi</taxon>
        <taxon>Actinopterygii</taxon>
        <taxon>Neopterygii</taxon>
        <taxon>Teleostei</taxon>
        <taxon>Anguilliformes</taxon>
        <taxon>Synaphobranchidae</taxon>
        <taxon>Synaphobranchus</taxon>
    </lineage>
</organism>
<reference evidence="1" key="1">
    <citation type="journal article" date="2023" name="Science">
        <title>Genome structures resolve the early diversification of teleost fishes.</title>
        <authorList>
            <person name="Parey E."/>
            <person name="Louis A."/>
            <person name="Montfort J."/>
            <person name="Bouchez O."/>
            <person name="Roques C."/>
            <person name="Iampietro C."/>
            <person name="Lluch J."/>
            <person name="Castinel A."/>
            <person name="Donnadieu C."/>
            <person name="Desvignes T."/>
            <person name="Floi Bucao C."/>
            <person name="Jouanno E."/>
            <person name="Wen M."/>
            <person name="Mejri S."/>
            <person name="Dirks R."/>
            <person name="Jansen H."/>
            <person name="Henkel C."/>
            <person name="Chen W.J."/>
            <person name="Zahm M."/>
            <person name="Cabau C."/>
            <person name="Klopp C."/>
            <person name="Thompson A.W."/>
            <person name="Robinson-Rechavi M."/>
            <person name="Braasch I."/>
            <person name="Lecointre G."/>
            <person name="Bobe J."/>
            <person name="Postlethwait J.H."/>
            <person name="Berthelot C."/>
            <person name="Roest Crollius H."/>
            <person name="Guiguen Y."/>
        </authorList>
    </citation>
    <scope>NUCLEOTIDE SEQUENCE</scope>
    <source>
        <strain evidence="1">WJC10195</strain>
    </source>
</reference>
<sequence length="213" mass="24729">MDSRAWYSVYTFSSSYLEISPDRRVMKPARLSKLPGGSVAVMRDSYEKWPPRLLSFLGSLYQLLQTDVDFLTWSREKKKETQEMLSLLNSPGSYPRWTHESVAGLSLSAGNGPKHLEQYRQFKKLIYRWAGVFATQEDFEKTDTVLHNIFTRDSPERREKCCPLPPSLYLELWSQLKRIESRVIAEAVSLWAHQSSWCRRRMELSGSARAIEG</sequence>